<dbReference type="PANTHER" id="PTHR36847">
    <property type="entry name" value="AMIDOLIGASE ENZYME"/>
    <property type="match status" value="1"/>
</dbReference>
<evidence type="ECO:0008006" key="3">
    <source>
        <dbReference type="Google" id="ProtNLM"/>
    </source>
</evidence>
<evidence type="ECO:0000313" key="1">
    <source>
        <dbReference type="EMBL" id="KAK8047885.1"/>
    </source>
</evidence>
<sequence length="436" mass="49240">MADTDMTDTALADPTERGTLGYEFELFPTAILQWTVDDIRAQAQRAGFSSKITGQESTDALQVMYPGCLVIPAGFPFNKHVHICQQLVEYLRQQGLHVNDTDQEMIPRVPENPALRQQQTPFAANASNERYHRWSVTVDETVNMKGTFDPQQHQPRDTYLESEIKGCSGIEVVSPALTDTPESYQQVARVLNLCKNLYFLHINETCAMHVHVAFGPHKIAMDPLRKIACLLFALDPLLVTLHPGLRTAGNPNCPSIRQYSNVARGWRALDAVKDLNKIRMGEEDEYDPVYYQEGHRAGGDVAYVALEEALAELKACKKPEEIAWLLECESRANYSFRGFFNKLNNGTSNNPTIEFREHAMTSDAARVIAWGRFCVALVRYAALDMSDEDLEEIVMLCSDAEEEPEPGPGRSYIWELMDFMELKDNAYELRVPRPEA</sequence>
<evidence type="ECO:0000313" key="2">
    <source>
        <dbReference type="Proteomes" id="UP001446871"/>
    </source>
</evidence>
<keyword evidence="2" id="KW-1185">Reference proteome</keyword>
<proteinExistence type="predicted"/>
<dbReference type="PANTHER" id="PTHR36847:SF1">
    <property type="entry name" value="AMIDOLIGASE ENZYME"/>
    <property type="match status" value="1"/>
</dbReference>
<dbReference type="EMBL" id="JAQQWM010000009">
    <property type="protein sequence ID" value="KAK8047885.1"/>
    <property type="molecule type" value="Genomic_DNA"/>
</dbReference>
<accession>A0ABR1TPS3</accession>
<dbReference type="Pfam" id="PF12224">
    <property type="entry name" value="Amidoligase_2"/>
    <property type="match status" value="1"/>
</dbReference>
<gene>
    <name evidence="1" type="ORF">PG996_015949</name>
</gene>
<protein>
    <recommendedName>
        <fullName evidence="3">Amidoligase enzyme-domain-containing protein</fullName>
    </recommendedName>
</protein>
<comment type="caution">
    <text evidence="1">The sequence shown here is derived from an EMBL/GenBank/DDBJ whole genome shotgun (WGS) entry which is preliminary data.</text>
</comment>
<reference evidence="1 2" key="1">
    <citation type="submission" date="2023-01" db="EMBL/GenBank/DDBJ databases">
        <title>Analysis of 21 Apiospora genomes using comparative genomics revels a genus with tremendous synthesis potential of carbohydrate active enzymes and secondary metabolites.</title>
        <authorList>
            <person name="Sorensen T."/>
        </authorList>
    </citation>
    <scope>NUCLEOTIDE SEQUENCE [LARGE SCALE GENOMIC DNA]</scope>
    <source>
        <strain evidence="1 2">CBS 83171</strain>
    </source>
</reference>
<organism evidence="1 2">
    <name type="scientific">Apiospora saccharicola</name>
    <dbReference type="NCBI Taxonomy" id="335842"/>
    <lineage>
        <taxon>Eukaryota</taxon>
        <taxon>Fungi</taxon>
        <taxon>Dikarya</taxon>
        <taxon>Ascomycota</taxon>
        <taxon>Pezizomycotina</taxon>
        <taxon>Sordariomycetes</taxon>
        <taxon>Xylariomycetidae</taxon>
        <taxon>Amphisphaeriales</taxon>
        <taxon>Apiosporaceae</taxon>
        <taxon>Apiospora</taxon>
    </lineage>
</organism>
<dbReference type="Proteomes" id="UP001446871">
    <property type="component" value="Unassembled WGS sequence"/>
</dbReference>
<name>A0ABR1TPS3_9PEZI</name>
<dbReference type="InterPro" id="IPR022025">
    <property type="entry name" value="Amidoligase_2"/>
</dbReference>